<keyword evidence="1" id="KW-0812">Transmembrane</keyword>
<evidence type="ECO:0000313" key="3">
    <source>
        <dbReference type="EMBL" id="OIJ43288.1"/>
    </source>
</evidence>
<dbReference type="Pfam" id="PF13400">
    <property type="entry name" value="Tad"/>
    <property type="match status" value="1"/>
</dbReference>
<reference evidence="3 4" key="1">
    <citation type="submission" date="2014-10" db="EMBL/GenBank/DDBJ databases">
        <authorList>
            <person name="Seo M.-J."/>
            <person name="Seok Y.J."/>
            <person name="Cha I.-T."/>
        </authorList>
    </citation>
    <scope>NUCLEOTIDE SEQUENCE [LARGE SCALE GENOMIC DNA]</scope>
    <source>
        <strain evidence="3 4">NEU</strain>
    </source>
</reference>
<sequence length="490" mass="52046">MGINRGTPYMRRASPVAFRRPGREHGAIGIMGVAAIIIICGFCSLALDLSRVYNRKMELQSAADAAAVSAAIELDGTRAGLTKAAQKAAALFAIPVMYGGPSYGYLAEAMDWSDDAIRFGASPDGPWLTSGEAAARSAPNGLLYVRIDTAGLDPDYGQVETLFLPVVASGDTVTSTSAHAVAGPTAIGVMPFGICAMHDDEKRNRNGELEEYGFRRGVGYDLMQLNPESAGAGQTFLIHPFVGPGAASAAAADFNTVAPSVCTGMMGMARISGGKVSVQSPFALSDYYQQFNSRFDEYTAPCTPSTAPPDRNIKPYKFNDGSVPWMTTTPQAQASVLYEDHDNHKRWTVAGPYPSPAGTSGAQYGPLWSYARAVRFADPMPSGGYAAFPTSSWKDLYTPGEPTAKSSYPSSPPYTTGGATYGLAPVNAGVRDRRVLNIPLLSCPVSGGRATVKGIGRFFMTVKADDTHLYAEFAGLADEQTLRTRVRLYP</sequence>
<gene>
    <name evidence="3" type="ORF">LO55_3635</name>
</gene>
<protein>
    <submittedName>
        <fullName evidence="3">Flp pilus-assembly TadE/G-like family protein</fullName>
    </submittedName>
</protein>
<organism evidence="3 4">
    <name type="scientific">Massilia timonae</name>
    <dbReference type="NCBI Taxonomy" id="47229"/>
    <lineage>
        <taxon>Bacteria</taxon>
        <taxon>Pseudomonadati</taxon>
        <taxon>Pseudomonadota</taxon>
        <taxon>Betaproteobacteria</taxon>
        <taxon>Burkholderiales</taxon>
        <taxon>Oxalobacteraceae</taxon>
        <taxon>Telluria group</taxon>
        <taxon>Massilia</taxon>
    </lineage>
</organism>
<comment type="caution">
    <text evidence="3">The sequence shown here is derived from an EMBL/GenBank/DDBJ whole genome shotgun (WGS) entry which is preliminary data.</text>
</comment>
<feature type="transmembrane region" description="Helical" evidence="1">
    <location>
        <begin position="27"/>
        <end position="47"/>
    </location>
</feature>
<dbReference type="Proteomes" id="UP000180246">
    <property type="component" value="Unassembled WGS sequence"/>
</dbReference>
<dbReference type="EMBL" id="JRYB01000001">
    <property type="protein sequence ID" value="OIJ43288.1"/>
    <property type="molecule type" value="Genomic_DNA"/>
</dbReference>
<keyword evidence="1" id="KW-0472">Membrane</keyword>
<proteinExistence type="predicted"/>
<dbReference type="InterPro" id="IPR028087">
    <property type="entry name" value="Tad_N"/>
</dbReference>
<evidence type="ECO:0000259" key="2">
    <source>
        <dbReference type="Pfam" id="PF13400"/>
    </source>
</evidence>
<dbReference type="AlphaFoldDB" id="A0A1S2NE00"/>
<accession>A0A1S2NE00</accession>
<dbReference type="RefSeq" id="WP_083415408.1">
    <property type="nucleotide sequence ID" value="NZ_JRYB01000001.1"/>
</dbReference>
<evidence type="ECO:0000313" key="4">
    <source>
        <dbReference type="Proteomes" id="UP000180246"/>
    </source>
</evidence>
<keyword evidence="1" id="KW-1133">Transmembrane helix</keyword>
<name>A0A1S2NE00_9BURK</name>
<evidence type="ECO:0000256" key="1">
    <source>
        <dbReference type="SAM" id="Phobius"/>
    </source>
</evidence>
<feature type="domain" description="Putative Flp pilus-assembly TadG-like N-terminal" evidence="2">
    <location>
        <begin position="26"/>
        <end position="71"/>
    </location>
</feature>